<dbReference type="Proteomes" id="UP000434241">
    <property type="component" value="Unassembled WGS sequence"/>
</dbReference>
<name>A0A6N7VGH8_9FIRM</name>
<organism evidence="1 2">
    <name type="scientific">Holdemanella porci</name>
    <dbReference type="NCBI Taxonomy" id="2652276"/>
    <lineage>
        <taxon>Bacteria</taxon>
        <taxon>Bacillati</taxon>
        <taxon>Bacillota</taxon>
        <taxon>Erysipelotrichia</taxon>
        <taxon>Erysipelotrichales</taxon>
        <taxon>Erysipelotrichaceae</taxon>
        <taxon>Holdemanella</taxon>
    </lineage>
</organism>
<reference evidence="1 2" key="1">
    <citation type="submission" date="2019-08" db="EMBL/GenBank/DDBJ databases">
        <title>In-depth cultivation of the pig gut microbiome towards novel bacterial diversity and tailored functional studies.</title>
        <authorList>
            <person name="Wylensek D."/>
            <person name="Hitch T.C.A."/>
            <person name="Clavel T."/>
        </authorList>
    </citation>
    <scope>NUCLEOTIDE SEQUENCE [LARGE SCALE GENOMIC DNA]</scope>
    <source>
        <strain evidence="1 2">LKV-472-APC-3</strain>
    </source>
</reference>
<accession>A0A6N7VGH8</accession>
<sequence length="73" mass="8531">MKYTEDIFPRSTIQRNGMKTLQAHIDENSCMTICDVVYREVENYTLHLHIILPTQDKDKTRKFPTIVFVQGSA</sequence>
<keyword evidence="2" id="KW-1185">Reference proteome</keyword>
<gene>
    <name evidence="1" type="ORF">FYJ55_04870</name>
</gene>
<evidence type="ECO:0000313" key="1">
    <source>
        <dbReference type="EMBL" id="MSS56239.1"/>
    </source>
</evidence>
<proteinExistence type="predicted"/>
<dbReference type="AlphaFoldDB" id="A0A6N7VGH8"/>
<dbReference type="GeneID" id="93158621"/>
<dbReference type="EMBL" id="VUMR01000019">
    <property type="protein sequence ID" value="MSS56239.1"/>
    <property type="molecule type" value="Genomic_DNA"/>
</dbReference>
<comment type="caution">
    <text evidence="1">The sequence shown here is derived from an EMBL/GenBank/DDBJ whole genome shotgun (WGS) entry which is preliminary data.</text>
</comment>
<protein>
    <submittedName>
        <fullName evidence="1">Uncharacterized protein</fullName>
    </submittedName>
</protein>
<evidence type="ECO:0000313" key="2">
    <source>
        <dbReference type="Proteomes" id="UP000434241"/>
    </source>
</evidence>
<dbReference type="RefSeq" id="WP_154555888.1">
    <property type="nucleotide sequence ID" value="NZ_VUMR01000019.1"/>
</dbReference>